<name>A0ABY8WS84_9ACTN</name>
<organism evidence="1 2">
    <name type="scientific">Actinoplanes oblitus</name>
    <dbReference type="NCBI Taxonomy" id="3040509"/>
    <lineage>
        <taxon>Bacteria</taxon>
        <taxon>Bacillati</taxon>
        <taxon>Actinomycetota</taxon>
        <taxon>Actinomycetes</taxon>
        <taxon>Micromonosporales</taxon>
        <taxon>Micromonosporaceae</taxon>
        <taxon>Actinoplanes</taxon>
    </lineage>
</organism>
<evidence type="ECO:0000313" key="2">
    <source>
        <dbReference type="Proteomes" id="UP001240150"/>
    </source>
</evidence>
<protein>
    <submittedName>
        <fullName evidence="1">Uncharacterized protein</fullName>
    </submittedName>
</protein>
<evidence type="ECO:0000313" key="1">
    <source>
        <dbReference type="EMBL" id="WIM99725.1"/>
    </source>
</evidence>
<dbReference type="EMBL" id="CP126980">
    <property type="protein sequence ID" value="WIM99725.1"/>
    <property type="molecule type" value="Genomic_DNA"/>
</dbReference>
<gene>
    <name evidence="1" type="ORF">ACTOB_003386</name>
</gene>
<dbReference type="Proteomes" id="UP001240150">
    <property type="component" value="Chromosome"/>
</dbReference>
<proteinExistence type="predicted"/>
<sequence>MVHLNEIRSGFEERGLLREAARLYARAVLAGDTWAAILLVGCWDRAHPGDLCAARWVAESAPVDDSGTAASLLLALRRVGADAEARELAGRVVAGVRLDDPSGVASLVTGLRELGEDELVRRLAERGSDLASLDNPWSGVDPPAAIVEAQRWFAEEHANSPPAGLDATTVRLDDPIAVSVVLHELREEGELDQAHQLAVRASPVVGVDNPYAVSQFVREARAAGAGDAVAVLVSRDPAEQIRLDRPYGLPDLLIELHEAGAHEQVTRLARRITAGIQDDVLHQPGLVQSLLHGLWHAAQPKQVRLLAGRVVGRIQLSDQRAVAGILDTLVEADAQDEVAVLLSRDLGMRVTIGIDKQAAALVLAALRKAGANDQAEMYAQRLPEAGQFLLFREQPGNEQLYRFGREADGTPAPAWDWDDVLQ</sequence>
<accession>A0ABY8WS84</accession>
<reference evidence="1 2" key="1">
    <citation type="submission" date="2023-06" db="EMBL/GenBank/DDBJ databases">
        <authorList>
            <person name="Yushchuk O."/>
            <person name="Binda E."/>
            <person name="Ruckert-Reed C."/>
            <person name="Fedorenko V."/>
            <person name="Kalinowski J."/>
            <person name="Marinelli F."/>
        </authorList>
    </citation>
    <scope>NUCLEOTIDE SEQUENCE [LARGE SCALE GENOMIC DNA]</scope>
    <source>
        <strain evidence="1 2">NRRL 3884</strain>
    </source>
</reference>
<keyword evidence="2" id="KW-1185">Reference proteome</keyword>
<dbReference type="RefSeq" id="WP_284921163.1">
    <property type="nucleotide sequence ID" value="NZ_CP126980.1"/>
</dbReference>